<gene>
    <name evidence="1" type="ORF">H7B90_06460</name>
</gene>
<dbReference type="AlphaFoldDB" id="A0A841TY16"/>
<proteinExistence type="predicted"/>
<protein>
    <submittedName>
        <fullName evidence="1">Uncharacterized protein</fullName>
    </submittedName>
</protein>
<sequence>MLRIWQIAAGDGARDYSKVFLEHDIMFMSPGSFGPIGENKDRYYANNVSKEMVQQIANFCSEPKTGDYVLLRTGKRVLAIGRIPDHPDDQYFWSDAFGDVLGWDSQHCRRVQWETGLINHLDSEQTALKPLFANYKQQRTITMVHEDRISKLLQGVSFPKRSLRPLPTVDSKELSSRELGEELFAAGLANDSVERVVQTMERIRRLSKWYEKQADRKRPSEHEIVAHMIAPLMLGLGWSEQLMPIEWNRTDIAFFNRPPSSEKDYQNCVMICECKGSGSALEPAYVQAKNYIDKLPLPNCTRIITTDGCRLFMYKRPGDHWPEELDPIGYVNLSSIRRENIYPFGTSGVKTLIELIPWNVMQ</sequence>
<keyword evidence="2" id="KW-1185">Reference proteome</keyword>
<name>A0A841TY16_9BACL</name>
<evidence type="ECO:0000313" key="2">
    <source>
        <dbReference type="Proteomes" id="UP000553776"/>
    </source>
</evidence>
<organism evidence="1 2">
    <name type="scientific">Cohnella xylanilytica</name>
    <dbReference type="NCBI Taxonomy" id="557555"/>
    <lineage>
        <taxon>Bacteria</taxon>
        <taxon>Bacillati</taxon>
        <taxon>Bacillota</taxon>
        <taxon>Bacilli</taxon>
        <taxon>Bacillales</taxon>
        <taxon>Paenibacillaceae</taxon>
        <taxon>Cohnella</taxon>
    </lineage>
</organism>
<dbReference type="EMBL" id="JACJVR010000020">
    <property type="protein sequence ID" value="MBB6691043.1"/>
    <property type="molecule type" value="Genomic_DNA"/>
</dbReference>
<accession>A0A841TY16</accession>
<reference evidence="1 2" key="1">
    <citation type="submission" date="2020-08" db="EMBL/GenBank/DDBJ databases">
        <title>Cohnella phylogeny.</title>
        <authorList>
            <person name="Dunlap C."/>
        </authorList>
    </citation>
    <scope>NUCLEOTIDE SEQUENCE [LARGE SCALE GENOMIC DNA]</scope>
    <source>
        <strain evidence="1 2">DSM 25239</strain>
    </source>
</reference>
<dbReference type="Proteomes" id="UP000553776">
    <property type="component" value="Unassembled WGS sequence"/>
</dbReference>
<dbReference type="RefSeq" id="WP_185135044.1">
    <property type="nucleotide sequence ID" value="NZ_JACJVR010000020.1"/>
</dbReference>
<evidence type="ECO:0000313" key="1">
    <source>
        <dbReference type="EMBL" id="MBB6691043.1"/>
    </source>
</evidence>
<comment type="caution">
    <text evidence="1">The sequence shown here is derived from an EMBL/GenBank/DDBJ whole genome shotgun (WGS) entry which is preliminary data.</text>
</comment>